<keyword evidence="3" id="KW-1185">Reference proteome</keyword>
<evidence type="ECO:0000313" key="2">
    <source>
        <dbReference type="EMBL" id="KOR76907.1"/>
    </source>
</evidence>
<feature type="transmembrane region" description="Helical" evidence="1">
    <location>
        <begin position="21"/>
        <end position="41"/>
    </location>
</feature>
<keyword evidence="1" id="KW-1133">Transmembrane helix</keyword>
<evidence type="ECO:0000313" key="3">
    <source>
        <dbReference type="Proteomes" id="UP000036932"/>
    </source>
</evidence>
<proteinExistence type="predicted"/>
<dbReference type="PATRIC" id="fig|1705565.3.peg.862"/>
<feature type="transmembrane region" description="Helical" evidence="1">
    <location>
        <begin position="212"/>
        <end position="232"/>
    </location>
</feature>
<evidence type="ECO:0008006" key="4">
    <source>
        <dbReference type="Google" id="ProtNLM"/>
    </source>
</evidence>
<feature type="transmembrane region" description="Helical" evidence="1">
    <location>
        <begin position="140"/>
        <end position="161"/>
    </location>
</feature>
<organism evidence="2 3">
    <name type="scientific">Paenibacillus solani</name>
    <dbReference type="NCBI Taxonomy" id="1705565"/>
    <lineage>
        <taxon>Bacteria</taxon>
        <taxon>Bacillati</taxon>
        <taxon>Bacillota</taxon>
        <taxon>Bacilli</taxon>
        <taxon>Bacillales</taxon>
        <taxon>Paenibacillaceae</taxon>
        <taxon>Paenibacillus</taxon>
    </lineage>
</organism>
<dbReference type="OrthoDB" id="2678055at2"/>
<feature type="transmembrane region" description="Helical" evidence="1">
    <location>
        <begin position="173"/>
        <end position="200"/>
    </location>
</feature>
<comment type="caution">
    <text evidence="2">The sequence shown here is derived from an EMBL/GenBank/DDBJ whole genome shotgun (WGS) entry which is preliminary data.</text>
</comment>
<protein>
    <recommendedName>
        <fullName evidence="4">ABC transporter permease</fullName>
    </recommendedName>
</protein>
<accession>A0A0M1N418</accession>
<gene>
    <name evidence="2" type="ORF">AM231_23555</name>
</gene>
<keyword evidence="1" id="KW-0472">Membrane</keyword>
<evidence type="ECO:0000256" key="1">
    <source>
        <dbReference type="SAM" id="Phobius"/>
    </source>
</evidence>
<dbReference type="EMBL" id="LIUT01000006">
    <property type="protein sequence ID" value="KOR76907.1"/>
    <property type="molecule type" value="Genomic_DNA"/>
</dbReference>
<feature type="transmembrane region" description="Helical" evidence="1">
    <location>
        <begin position="53"/>
        <end position="72"/>
    </location>
</feature>
<dbReference type="AlphaFoldDB" id="A0A0M1N418"/>
<name>A0A0M1N418_9BACL</name>
<dbReference type="Proteomes" id="UP000036932">
    <property type="component" value="Unassembled WGS sequence"/>
</dbReference>
<keyword evidence="1" id="KW-0812">Transmembrane</keyword>
<feature type="transmembrane region" description="Helical" evidence="1">
    <location>
        <begin position="93"/>
        <end position="120"/>
    </location>
</feature>
<sequence length="241" mass="27541">MQQVLHNAMKIVKKDFASDKFQMIWTVLFMLYMGFAAGVAINEQFDHSQGFTSLFVDFIMVLFAPFLGFLFTRRSFKYLSEDSYTRMLYFYRSIPVPASAIFVARVVNSLIAFGINSLVYYGFIYALGNHLRDAMTIPEYIAFALTWVGIGLLLTGPNIYWEHMCRGKIYLRNNLFMTAVTVGPIIILNLLGFSIFRFAANASMRWGLLSPVMWGSLIVGLGTLVLMSRLTYLRQQTRDLS</sequence>
<reference evidence="3" key="1">
    <citation type="submission" date="2015-08" db="EMBL/GenBank/DDBJ databases">
        <title>Genome sequencing project for genomic taxonomy and phylogenomics of Bacillus-like bacteria.</title>
        <authorList>
            <person name="Liu B."/>
            <person name="Wang J."/>
            <person name="Zhu Y."/>
            <person name="Liu G."/>
            <person name="Chen Q."/>
            <person name="Chen Z."/>
            <person name="Lan J."/>
            <person name="Che J."/>
            <person name="Ge C."/>
            <person name="Shi H."/>
            <person name="Pan Z."/>
            <person name="Liu X."/>
        </authorList>
    </citation>
    <scope>NUCLEOTIDE SEQUENCE [LARGE SCALE GENOMIC DNA]</scope>
    <source>
        <strain evidence="3">FJAT-22460</strain>
    </source>
</reference>